<sequence length="457" mass="51347">MVLNHALFMEGGGSAFQCGSVLQQDSPRDETSRIQETASMSSVNTIRSISRISSSTTSQPAIKAKPSRTPIYVLKSQVLDNDKEIPAICLTPSSPPSATFDTVRYPGFLAPPLPENRKNNRRRRQGQTKESSKRMHEVEEDEEFRNGRKLELRSSKPSNIFALLTGNFIRKKAIQDIVRLVTQKSKTFPFCQEYDQASVQTDYRSMMIELCTILRFGNPLEFLAPVDPHMDLIGSVAHSSTIQQTHSLSAVTESLQETGSYATFPISNDLIIFARILSDHGQRASLSEVKSCPANLMLLTTYSPQLEIAELLLCSTKYSENHADMFDFPVIGGRMLSCYLQVMAKTRVGITFSGWYKPQESNRRINRERRMGSLDGIAEVGKYTRLDCKLTEKTRMSRAGAGNVKETPQTTRNAALSNRTERTKVSQEHLSAEQKTFFEGLCRDRSTEMFRTNPGRL</sequence>
<comment type="caution">
    <text evidence="2">The sequence shown here is derived from an EMBL/GenBank/DDBJ whole genome shotgun (WGS) entry which is preliminary data.</text>
</comment>
<evidence type="ECO:0000313" key="3">
    <source>
        <dbReference type="Proteomes" id="UP001595075"/>
    </source>
</evidence>
<gene>
    <name evidence="2" type="ORF">VTL71DRAFT_12308</name>
</gene>
<dbReference type="EMBL" id="JAZHXI010000005">
    <property type="protein sequence ID" value="KAL2071073.1"/>
    <property type="molecule type" value="Genomic_DNA"/>
</dbReference>
<keyword evidence="3" id="KW-1185">Reference proteome</keyword>
<feature type="compositionally biased region" description="Basic and acidic residues" evidence="1">
    <location>
        <begin position="419"/>
        <end position="429"/>
    </location>
</feature>
<organism evidence="2 3">
    <name type="scientific">Oculimacula yallundae</name>
    <dbReference type="NCBI Taxonomy" id="86028"/>
    <lineage>
        <taxon>Eukaryota</taxon>
        <taxon>Fungi</taxon>
        <taxon>Dikarya</taxon>
        <taxon>Ascomycota</taxon>
        <taxon>Pezizomycotina</taxon>
        <taxon>Leotiomycetes</taxon>
        <taxon>Helotiales</taxon>
        <taxon>Ploettnerulaceae</taxon>
        <taxon>Oculimacula</taxon>
    </lineage>
</organism>
<dbReference type="Proteomes" id="UP001595075">
    <property type="component" value="Unassembled WGS sequence"/>
</dbReference>
<reference evidence="2 3" key="1">
    <citation type="journal article" date="2024" name="Commun. Biol.">
        <title>Comparative genomic analysis of thermophilic fungi reveals convergent evolutionary adaptations and gene losses.</title>
        <authorList>
            <person name="Steindorff A.S."/>
            <person name="Aguilar-Pontes M.V."/>
            <person name="Robinson A.J."/>
            <person name="Andreopoulos B."/>
            <person name="LaButti K."/>
            <person name="Kuo A."/>
            <person name="Mondo S."/>
            <person name="Riley R."/>
            <person name="Otillar R."/>
            <person name="Haridas S."/>
            <person name="Lipzen A."/>
            <person name="Grimwood J."/>
            <person name="Schmutz J."/>
            <person name="Clum A."/>
            <person name="Reid I.D."/>
            <person name="Moisan M.C."/>
            <person name="Butler G."/>
            <person name="Nguyen T.T.M."/>
            <person name="Dewar K."/>
            <person name="Conant G."/>
            <person name="Drula E."/>
            <person name="Henrissat B."/>
            <person name="Hansel C."/>
            <person name="Singer S."/>
            <person name="Hutchinson M.I."/>
            <person name="de Vries R.P."/>
            <person name="Natvig D.O."/>
            <person name="Powell A.J."/>
            <person name="Tsang A."/>
            <person name="Grigoriev I.V."/>
        </authorList>
    </citation>
    <scope>NUCLEOTIDE SEQUENCE [LARGE SCALE GENOMIC DNA]</scope>
    <source>
        <strain evidence="2 3">CBS 494.80</strain>
    </source>
</reference>
<name>A0ABR4CM77_9HELO</name>
<protein>
    <submittedName>
        <fullName evidence="2">Uncharacterized protein</fullName>
    </submittedName>
</protein>
<evidence type="ECO:0000256" key="1">
    <source>
        <dbReference type="SAM" id="MobiDB-lite"/>
    </source>
</evidence>
<feature type="region of interest" description="Disordered" evidence="1">
    <location>
        <begin position="397"/>
        <end position="429"/>
    </location>
</feature>
<evidence type="ECO:0000313" key="2">
    <source>
        <dbReference type="EMBL" id="KAL2071073.1"/>
    </source>
</evidence>
<feature type="region of interest" description="Disordered" evidence="1">
    <location>
        <begin position="105"/>
        <end position="144"/>
    </location>
</feature>
<feature type="compositionally biased region" description="Polar residues" evidence="1">
    <location>
        <begin position="406"/>
        <end position="418"/>
    </location>
</feature>
<accession>A0ABR4CM77</accession>
<proteinExistence type="predicted"/>